<proteinExistence type="predicted"/>
<dbReference type="PANTHER" id="PTHR11228:SF7">
    <property type="entry name" value="PQQA PEPTIDE CYCLASE"/>
    <property type="match status" value="1"/>
</dbReference>
<dbReference type="SUPFAM" id="SSF102114">
    <property type="entry name" value="Radical SAM enzymes"/>
    <property type="match status" value="1"/>
</dbReference>
<dbReference type="SFLD" id="SFLDS00029">
    <property type="entry name" value="Radical_SAM"/>
    <property type="match status" value="1"/>
</dbReference>
<protein>
    <submittedName>
        <fullName evidence="7">Radical SAM protein</fullName>
    </submittedName>
</protein>
<dbReference type="GO" id="GO:0046872">
    <property type="term" value="F:metal ion binding"/>
    <property type="evidence" value="ECO:0007669"/>
    <property type="project" value="UniProtKB-KW"/>
</dbReference>
<keyword evidence="2" id="KW-0479">Metal-binding</keyword>
<dbReference type="PROSITE" id="PS51918">
    <property type="entry name" value="RADICAL_SAM"/>
    <property type="match status" value="1"/>
</dbReference>
<dbReference type="Gene3D" id="3.20.20.70">
    <property type="entry name" value="Aldolase class I"/>
    <property type="match status" value="1"/>
</dbReference>
<dbReference type="CDD" id="cd21109">
    <property type="entry name" value="SPASM"/>
    <property type="match status" value="1"/>
</dbReference>
<evidence type="ECO:0000256" key="4">
    <source>
        <dbReference type="ARBA" id="ARBA00023014"/>
    </source>
</evidence>
<feature type="region of interest" description="Disordered" evidence="5">
    <location>
        <begin position="259"/>
        <end position="279"/>
    </location>
</feature>
<dbReference type="SFLD" id="SFLDG01386">
    <property type="entry name" value="main_SPASM_domain-containing"/>
    <property type="match status" value="1"/>
</dbReference>
<dbReference type="GO" id="GO:0003824">
    <property type="term" value="F:catalytic activity"/>
    <property type="evidence" value="ECO:0007669"/>
    <property type="project" value="InterPro"/>
</dbReference>
<keyword evidence="1" id="KW-0949">S-adenosyl-L-methionine</keyword>
<dbReference type="EMBL" id="SRID01000249">
    <property type="protein sequence ID" value="TGA99356.1"/>
    <property type="molecule type" value="Genomic_DNA"/>
</dbReference>
<dbReference type="InterPro" id="IPR023885">
    <property type="entry name" value="4Fe4S-binding_SPASM_dom"/>
</dbReference>
<dbReference type="PANTHER" id="PTHR11228">
    <property type="entry name" value="RADICAL SAM DOMAIN PROTEIN"/>
    <property type="match status" value="1"/>
</dbReference>
<evidence type="ECO:0000256" key="1">
    <source>
        <dbReference type="ARBA" id="ARBA00022691"/>
    </source>
</evidence>
<comment type="caution">
    <text evidence="7">The sequence shown here is derived from an EMBL/GenBank/DDBJ whole genome shotgun (WGS) entry which is preliminary data.</text>
</comment>
<evidence type="ECO:0000259" key="6">
    <source>
        <dbReference type="PROSITE" id="PS51918"/>
    </source>
</evidence>
<dbReference type="RefSeq" id="WP_135340918.1">
    <property type="nucleotide sequence ID" value="NZ_JBHLTX010000022.1"/>
</dbReference>
<dbReference type="Proteomes" id="UP000297948">
    <property type="component" value="Unassembled WGS sequence"/>
</dbReference>
<keyword evidence="4" id="KW-0411">Iron-sulfur</keyword>
<evidence type="ECO:0000256" key="5">
    <source>
        <dbReference type="SAM" id="MobiDB-lite"/>
    </source>
</evidence>
<dbReference type="SFLD" id="SFLDG01216">
    <property type="entry name" value="thioether_bond_formation_requi"/>
    <property type="match status" value="1"/>
</dbReference>
<dbReference type="InterPro" id="IPR007197">
    <property type="entry name" value="rSAM"/>
</dbReference>
<feature type="domain" description="Radical SAM core" evidence="6">
    <location>
        <begin position="11"/>
        <end position="223"/>
    </location>
</feature>
<keyword evidence="8" id="KW-1185">Reference proteome</keyword>
<sequence>MTSTAQVLAEATTIRLLWLDLTRKCQLTCSHCYNESGPEGRHGTMTREAWISVLDQAAGCGVTDVQFIGGEPTMHPDFAELVDHALTIGLRVEVYSNLVHVPPKRWELFQRDGLSLATSYYSAKAEEHDARTGRRSHDRTRANIHKAVQLGIPLRAGIVADSGQQIAEARRDLESLGVKRIGADRVREFGRASSTPKPDVAGLCGGCGDGRAVIDPTGTVAPCVFSTWMGVGNVHDASLASILSGPAFSEAVDSLRADWGKKDKDNDQGQNQPCHPDCVPKNPCDPRCAPNDACRPGAPLSECRPKN</sequence>
<organism evidence="7 8">
    <name type="scientific">Streptomyces palmae</name>
    <dbReference type="NCBI Taxonomy" id="1701085"/>
    <lineage>
        <taxon>Bacteria</taxon>
        <taxon>Bacillati</taxon>
        <taxon>Actinomycetota</taxon>
        <taxon>Actinomycetes</taxon>
        <taxon>Kitasatosporales</taxon>
        <taxon>Streptomycetaceae</taxon>
        <taxon>Streptomyces</taxon>
    </lineage>
</organism>
<evidence type="ECO:0000256" key="2">
    <source>
        <dbReference type="ARBA" id="ARBA00022723"/>
    </source>
</evidence>
<dbReference type="CDD" id="cd01335">
    <property type="entry name" value="Radical_SAM"/>
    <property type="match status" value="1"/>
</dbReference>
<dbReference type="InterPro" id="IPR058240">
    <property type="entry name" value="rSAM_sf"/>
</dbReference>
<evidence type="ECO:0000313" key="7">
    <source>
        <dbReference type="EMBL" id="TGA99356.1"/>
    </source>
</evidence>
<dbReference type="OrthoDB" id="9782387at2"/>
<dbReference type="SFLD" id="SFLDG01067">
    <property type="entry name" value="SPASM/twitch_domain_containing"/>
    <property type="match status" value="1"/>
</dbReference>
<keyword evidence="3" id="KW-0408">Iron</keyword>
<dbReference type="Pfam" id="PF13186">
    <property type="entry name" value="SPASM"/>
    <property type="match status" value="1"/>
</dbReference>
<dbReference type="InterPro" id="IPR013785">
    <property type="entry name" value="Aldolase_TIM"/>
</dbReference>
<gene>
    <name evidence="7" type="ORF">E4099_22475</name>
</gene>
<dbReference type="Pfam" id="PF04055">
    <property type="entry name" value="Radical_SAM"/>
    <property type="match status" value="1"/>
</dbReference>
<evidence type="ECO:0000313" key="8">
    <source>
        <dbReference type="Proteomes" id="UP000297948"/>
    </source>
</evidence>
<dbReference type="InterPro" id="IPR050377">
    <property type="entry name" value="Radical_SAM_PqqE_MftC-like"/>
</dbReference>
<reference evidence="7 8" key="1">
    <citation type="submission" date="2019-03" db="EMBL/GenBank/DDBJ databases">
        <authorList>
            <person name="Gonzalez-Pimentel J.L."/>
        </authorList>
    </citation>
    <scope>NUCLEOTIDE SEQUENCE [LARGE SCALE GENOMIC DNA]</scope>
    <source>
        <strain evidence="7 8">JCM 31289</strain>
    </source>
</reference>
<name>A0A4Z0GQ37_9ACTN</name>
<dbReference type="SFLD" id="SFLDF00365">
    <property type="entry name" value="thuricin_CD_(TrnCD-like)"/>
    <property type="match status" value="1"/>
</dbReference>
<accession>A0A4Z0GQ37</accession>
<dbReference type="AlphaFoldDB" id="A0A4Z0GQ37"/>
<dbReference type="GO" id="GO:0051536">
    <property type="term" value="F:iron-sulfur cluster binding"/>
    <property type="evidence" value="ECO:0007669"/>
    <property type="project" value="UniProtKB-KW"/>
</dbReference>
<evidence type="ECO:0000256" key="3">
    <source>
        <dbReference type="ARBA" id="ARBA00023004"/>
    </source>
</evidence>